<evidence type="ECO:0000256" key="1">
    <source>
        <dbReference type="SAM" id="MobiDB-lite"/>
    </source>
</evidence>
<organism evidence="3 4">
    <name type="scientific">Micromonospora solifontis</name>
    <dbReference type="NCBI Taxonomy" id="2487138"/>
    <lineage>
        <taxon>Bacteria</taxon>
        <taxon>Bacillati</taxon>
        <taxon>Actinomycetota</taxon>
        <taxon>Actinomycetes</taxon>
        <taxon>Micromonosporales</taxon>
        <taxon>Micromonosporaceae</taxon>
        <taxon>Micromonospora</taxon>
    </lineage>
</organism>
<dbReference type="Proteomes" id="UP000280698">
    <property type="component" value="Unassembled WGS sequence"/>
</dbReference>
<evidence type="ECO:0000313" key="3">
    <source>
        <dbReference type="EMBL" id="RNM01668.1"/>
    </source>
</evidence>
<proteinExistence type="predicted"/>
<keyword evidence="4" id="KW-1185">Reference proteome</keyword>
<feature type="domain" description="Pyrrolo-quinoline quinone repeat" evidence="2">
    <location>
        <begin position="88"/>
        <end position="253"/>
    </location>
</feature>
<accession>A0ABX9WPM6</accession>
<dbReference type="EMBL" id="RJLN01000002">
    <property type="protein sequence ID" value="RNM01668.1"/>
    <property type="molecule type" value="Genomic_DNA"/>
</dbReference>
<dbReference type="SUPFAM" id="SSF50998">
    <property type="entry name" value="Quinoprotein alcohol dehydrogenase-like"/>
    <property type="match status" value="1"/>
</dbReference>
<gene>
    <name evidence="3" type="ORF">EFE23_01090</name>
</gene>
<protein>
    <recommendedName>
        <fullName evidence="2">Pyrrolo-quinoline quinone repeat domain-containing protein</fullName>
    </recommendedName>
</protein>
<reference evidence="3 4" key="1">
    <citation type="submission" date="2018-11" db="EMBL/GenBank/DDBJ databases">
        <title>Micromonospora sp. PPF5-17, a new actinomycetes isolated from a hot spring soil.</title>
        <authorList>
            <person name="Thawai C."/>
        </authorList>
    </citation>
    <scope>NUCLEOTIDE SEQUENCE [LARGE SCALE GENOMIC DNA]</scope>
    <source>
        <strain evidence="3 4">PPF5-17</strain>
    </source>
</reference>
<comment type="caution">
    <text evidence="3">The sequence shown here is derived from an EMBL/GenBank/DDBJ whole genome shotgun (WGS) entry which is preliminary data.</text>
</comment>
<dbReference type="InterPro" id="IPR011047">
    <property type="entry name" value="Quinoprotein_ADH-like_sf"/>
</dbReference>
<feature type="region of interest" description="Disordered" evidence="1">
    <location>
        <begin position="1"/>
        <end position="27"/>
    </location>
</feature>
<dbReference type="InterPro" id="IPR002372">
    <property type="entry name" value="PQQ_rpt_dom"/>
</dbReference>
<evidence type="ECO:0000313" key="4">
    <source>
        <dbReference type="Proteomes" id="UP000280698"/>
    </source>
</evidence>
<dbReference type="Gene3D" id="2.130.10.10">
    <property type="entry name" value="YVTN repeat-like/Quinoprotein amine dehydrogenase"/>
    <property type="match status" value="1"/>
</dbReference>
<sequence>MSRLIELGEMPHGDEADPPAGPRRPPAPAVRVVALGLVALLTLAGAVPAPRQPPGAPVPAPPGATFLIVAGRLVVADGPGTVGGSGRVVTGHRLPDGQQRWRFLLPAGDHVLGLGTLAGLLLVTSSPAGAGDTVTVVLDPESGAERWRQSGYPAQTQAGGLLFETPRADGSGTIRSVDPATGRARWSLPLPGNGVAYRDGDHGVTEIVLVSADGRVAVYDAGSGALRRTGRVPPAIDRVSYRFTQVVADLLLVDGADDAGPASPPPSRELNPVTAYGLDRLERRWTVPVPARVPAWFADCAGVVCLQGQLPGLRVYDPVTGRQLWSDEHWLGATPVGDRLLAAAPAVGLEVELAALDPVTGRVLARFGRWRLAGDRSASRQLGLRRLPGDRTLVATLDVPAGQVRIRAVLPGSWDECADAGTALVCLRPAGGLVVWPVDR</sequence>
<dbReference type="RefSeq" id="WP_123238965.1">
    <property type="nucleotide sequence ID" value="NZ_JAAHBY010000002.1"/>
</dbReference>
<evidence type="ECO:0000259" key="2">
    <source>
        <dbReference type="Pfam" id="PF13360"/>
    </source>
</evidence>
<dbReference type="InterPro" id="IPR015943">
    <property type="entry name" value="WD40/YVTN_repeat-like_dom_sf"/>
</dbReference>
<dbReference type="Pfam" id="PF13360">
    <property type="entry name" value="PQQ_2"/>
    <property type="match status" value="1"/>
</dbReference>
<name>A0ABX9WPM6_9ACTN</name>